<dbReference type="CDD" id="cd04623">
    <property type="entry name" value="CBS_pair_bac_euk"/>
    <property type="match status" value="1"/>
</dbReference>
<dbReference type="InterPro" id="IPR051257">
    <property type="entry name" value="Diverse_CBS-Domain"/>
</dbReference>
<evidence type="ECO:0000259" key="3">
    <source>
        <dbReference type="PROSITE" id="PS51371"/>
    </source>
</evidence>
<evidence type="ECO:0000256" key="1">
    <source>
        <dbReference type="ARBA" id="ARBA00023122"/>
    </source>
</evidence>
<keyword evidence="1 2" id="KW-0129">CBS domain</keyword>
<dbReference type="InterPro" id="IPR000644">
    <property type="entry name" value="CBS_dom"/>
</dbReference>
<gene>
    <name evidence="4" type="ORF">COA96_11890</name>
</gene>
<dbReference type="SUPFAM" id="SSF54631">
    <property type="entry name" value="CBS-domain pair"/>
    <property type="match status" value="1"/>
</dbReference>
<protein>
    <submittedName>
        <fullName evidence="4">Histidine kinase</fullName>
    </submittedName>
</protein>
<sequence>MHTVKQILVNKQFNEIWSITPDATVFDAIQSMADRRAGALLVMTGKNLEGIISERDYAREVILKGRSSKETLVKEIMSTSVISVPSSFTVNASLELMTNHHIRHLPIVDDGAVVGVLSLGDLVKDVISDQQSTIEQLQSYIRT</sequence>
<dbReference type="EMBL" id="NVVJ01000039">
    <property type="protein sequence ID" value="PCJ23445.1"/>
    <property type="molecule type" value="Genomic_DNA"/>
</dbReference>
<dbReference type="Proteomes" id="UP000218327">
    <property type="component" value="Unassembled WGS sequence"/>
</dbReference>
<dbReference type="SMART" id="SM00116">
    <property type="entry name" value="CBS"/>
    <property type="match status" value="2"/>
</dbReference>
<dbReference type="Gene3D" id="3.10.580.10">
    <property type="entry name" value="CBS-domain"/>
    <property type="match status" value="1"/>
</dbReference>
<dbReference type="PANTHER" id="PTHR43080:SF2">
    <property type="entry name" value="CBS DOMAIN-CONTAINING PROTEIN"/>
    <property type="match status" value="1"/>
</dbReference>
<name>A0A2A5AW30_9GAMM</name>
<keyword evidence="4" id="KW-0418">Kinase</keyword>
<dbReference type="PROSITE" id="PS51371">
    <property type="entry name" value="CBS"/>
    <property type="match status" value="2"/>
</dbReference>
<evidence type="ECO:0000256" key="2">
    <source>
        <dbReference type="PROSITE-ProRule" id="PRU00703"/>
    </source>
</evidence>
<evidence type="ECO:0000313" key="5">
    <source>
        <dbReference type="Proteomes" id="UP000218327"/>
    </source>
</evidence>
<reference evidence="5" key="1">
    <citation type="submission" date="2017-08" db="EMBL/GenBank/DDBJ databases">
        <title>A dynamic microbial community with high functional redundancy inhabits the cold, oxic subseafloor aquifer.</title>
        <authorList>
            <person name="Tully B.J."/>
            <person name="Wheat C.G."/>
            <person name="Glazer B.T."/>
            <person name="Huber J.A."/>
        </authorList>
    </citation>
    <scope>NUCLEOTIDE SEQUENCE [LARGE SCALE GENOMIC DNA]</scope>
</reference>
<dbReference type="Pfam" id="PF00571">
    <property type="entry name" value="CBS"/>
    <property type="match status" value="2"/>
</dbReference>
<feature type="domain" description="CBS" evidence="3">
    <location>
        <begin position="77"/>
        <end position="132"/>
    </location>
</feature>
<dbReference type="InterPro" id="IPR044725">
    <property type="entry name" value="CBSX3_CBS_dom"/>
</dbReference>
<dbReference type="PANTHER" id="PTHR43080">
    <property type="entry name" value="CBS DOMAIN-CONTAINING PROTEIN CBSX3, MITOCHONDRIAL"/>
    <property type="match status" value="1"/>
</dbReference>
<organism evidence="4 5">
    <name type="scientific">SAR86 cluster bacterium</name>
    <dbReference type="NCBI Taxonomy" id="2030880"/>
    <lineage>
        <taxon>Bacteria</taxon>
        <taxon>Pseudomonadati</taxon>
        <taxon>Pseudomonadota</taxon>
        <taxon>Gammaproteobacteria</taxon>
        <taxon>SAR86 cluster</taxon>
    </lineage>
</organism>
<comment type="caution">
    <text evidence="4">The sequence shown here is derived from an EMBL/GenBank/DDBJ whole genome shotgun (WGS) entry which is preliminary data.</text>
</comment>
<dbReference type="GO" id="GO:0016301">
    <property type="term" value="F:kinase activity"/>
    <property type="evidence" value="ECO:0007669"/>
    <property type="project" value="UniProtKB-KW"/>
</dbReference>
<keyword evidence="4" id="KW-0808">Transferase</keyword>
<dbReference type="AlphaFoldDB" id="A0A2A5AW30"/>
<proteinExistence type="predicted"/>
<feature type="domain" description="CBS" evidence="3">
    <location>
        <begin position="9"/>
        <end position="68"/>
    </location>
</feature>
<evidence type="ECO:0000313" key="4">
    <source>
        <dbReference type="EMBL" id="PCJ23445.1"/>
    </source>
</evidence>
<accession>A0A2A5AW30</accession>
<dbReference type="InterPro" id="IPR046342">
    <property type="entry name" value="CBS_dom_sf"/>
</dbReference>